<evidence type="ECO:0000256" key="5">
    <source>
        <dbReference type="ARBA" id="ARBA00022692"/>
    </source>
</evidence>
<evidence type="ECO:0000313" key="12">
    <source>
        <dbReference type="EMBL" id="KAB7496879.1"/>
    </source>
</evidence>
<evidence type="ECO:0000256" key="1">
    <source>
        <dbReference type="ARBA" id="ARBA00004298"/>
    </source>
</evidence>
<dbReference type="Proteomes" id="UP000326759">
    <property type="component" value="Unassembled WGS sequence"/>
</dbReference>
<evidence type="ECO:0000256" key="4">
    <source>
        <dbReference type="ARBA" id="ARBA00022660"/>
    </source>
</evidence>
<evidence type="ECO:0008006" key="14">
    <source>
        <dbReference type="Google" id="ProtNLM"/>
    </source>
</evidence>
<keyword evidence="3" id="KW-0813">Transport</keyword>
<sequence>MVCGDQKYIYPADFFHPDAPIPEAPLVNKYFTKVTLPIGASGALILGNYLTSKPLYTAIHKHFIAIPVAFAIACFYDDYMVKKCARRDAIIYDYIITHPKDFPPIERVKYKDCLDRWVPKRFH</sequence>
<keyword evidence="5" id="KW-0812">Transmembrane</keyword>
<dbReference type="InterPro" id="IPR009423">
    <property type="entry name" value="NDUC2"/>
</dbReference>
<comment type="caution">
    <text evidence="11">The sequence shown here is derived from an EMBL/GenBank/DDBJ whole genome shotgun (WGS) entry which is preliminary data.</text>
</comment>
<organism evidence="11 13">
    <name type="scientific">Armadillidium nasatum</name>
    <dbReference type="NCBI Taxonomy" id="96803"/>
    <lineage>
        <taxon>Eukaryota</taxon>
        <taxon>Metazoa</taxon>
        <taxon>Ecdysozoa</taxon>
        <taxon>Arthropoda</taxon>
        <taxon>Crustacea</taxon>
        <taxon>Multicrustacea</taxon>
        <taxon>Malacostraca</taxon>
        <taxon>Eumalacostraca</taxon>
        <taxon>Peracarida</taxon>
        <taxon>Isopoda</taxon>
        <taxon>Oniscidea</taxon>
        <taxon>Crinocheta</taxon>
        <taxon>Armadillidiidae</taxon>
        <taxon>Armadillidium</taxon>
    </lineage>
</organism>
<reference evidence="11 13" key="1">
    <citation type="journal article" date="2019" name="PLoS Biol.">
        <title>Sex chromosomes control vertical transmission of feminizing Wolbachia symbionts in an isopod.</title>
        <authorList>
            <person name="Becking T."/>
            <person name="Chebbi M.A."/>
            <person name="Giraud I."/>
            <person name="Moumen B."/>
            <person name="Laverre T."/>
            <person name="Caubet Y."/>
            <person name="Peccoud J."/>
            <person name="Gilbert C."/>
            <person name="Cordaux R."/>
        </authorList>
    </citation>
    <scope>NUCLEOTIDE SEQUENCE [LARGE SCALE GENOMIC DNA]</scope>
    <source>
        <strain evidence="11">ANa2</strain>
        <tissue evidence="11">Whole body excluding digestive tract and cuticle</tissue>
    </source>
</reference>
<proteinExistence type="inferred from homology"/>
<dbReference type="AlphaFoldDB" id="A0A5N5SRF0"/>
<dbReference type="PANTHER" id="PTHR13099">
    <property type="entry name" value="NADH-UBIQUINONE OXIDOREDUCTASE SUBUNIT B14.5B"/>
    <property type="match status" value="1"/>
</dbReference>
<evidence type="ECO:0000256" key="7">
    <source>
        <dbReference type="ARBA" id="ARBA00022982"/>
    </source>
</evidence>
<evidence type="ECO:0000256" key="2">
    <source>
        <dbReference type="ARBA" id="ARBA00008674"/>
    </source>
</evidence>
<dbReference type="GO" id="GO:0005743">
    <property type="term" value="C:mitochondrial inner membrane"/>
    <property type="evidence" value="ECO:0007669"/>
    <property type="project" value="UniProtKB-SubCell"/>
</dbReference>
<keyword evidence="10" id="KW-0472">Membrane</keyword>
<evidence type="ECO:0000256" key="10">
    <source>
        <dbReference type="ARBA" id="ARBA00023136"/>
    </source>
</evidence>
<dbReference type="Pfam" id="PF06374">
    <property type="entry name" value="NDUF_C2"/>
    <property type="match status" value="1"/>
</dbReference>
<gene>
    <name evidence="11" type="ORF">Anas_03922</name>
    <name evidence="12" type="ORF">Anas_09567</name>
</gene>
<dbReference type="GO" id="GO:0006120">
    <property type="term" value="P:mitochondrial electron transport, NADH to ubiquinone"/>
    <property type="evidence" value="ECO:0007669"/>
    <property type="project" value="InterPro"/>
</dbReference>
<accession>A0A5N5SRF0</accession>
<keyword evidence="13" id="KW-1185">Reference proteome</keyword>
<keyword evidence="7" id="KW-0249">Electron transport</keyword>
<dbReference type="EMBL" id="SEYY01020950">
    <property type="protein sequence ID" value="KAB7496879.1"/>
    <property type="molecule type" value="Genomic_DNA"/>
</dbReference>
<keyword evidence="6" id="KW-0999">Mitochondrion inner membrane</keyword>
<dbReference type="EMBL" id="SEYY01021276">
    <property type="protein sequence ID" value="KAB7496522.1"/>
    <property type="molecule type" value="Genomic_DNA"/>
</dbReference>
<protein>
    <recommendedName>
        <fullName evidence="14">NADH dehydrogenase [ubiquinone] 1 subunit C2</fullName>
    </recommendedName>
</protein>
<evidence type="ECO:0000256" key="9">
    <source>
        <dbReference type="ARBA" id="ARBA00023128"/>
    </source>
</evidence>
<evidence type="ECO:0000313" key="13">
    <source>
        <dbReference type="Proteomes" id="UP000326759"/>
    </source>
</evidence>
<evidence type="ECO:0000313" key="11">
    <source>
        <dbReference type="EMBL" id="KAB7496522.1"/>
    </source>
</evidence>
<evidence type="ECO:0000256" key="6">
    <source>
        <dbReference type="ARBA" id="ARBA00022792"/>
    </source>
</evidence>
<evidence type="ECO:0000256" key="8">
    <source>
        <dbReference type="ARBA" id="ARBA00022989"/>
    </source>
</evidence>
<keyword evidence="9" id="KW-0496">Mitochondrion</keyword>
<keyword evidence="8" id="KW-1133">Transmembrane helix</keyword>
<dbReference type="OrthoDB" id="6329847at2759"/>
<comment type="similarity">
    <text evidence="2">Belongs to the complex I NDUFC2 subunit family.</text>
</comment>
<evidence type="ECO:0000256" key="3">
    <source>
        <dbReference type="ARBA" id="ARBA00022448"/>
    </source>
</evidence>
<keyword evidence="4" id="KW-0679">Respiratory chain</keyword>
<comment type="subcellular location">
    <subcellularLocation>
        <location evidence="1">Mitochondrion inner membrane</location>
        <topology evidence="1">Single-pass membrane protein</topology>
        <orientation evidence="1">Matrix side</orientation>
    </subcellularLocation>
</comment>
<name>A0A5N5SRF0_9CRUS</name>
<dbReference type="PANTHER" id="PTHR13099:SF0">
    <property type="entry name" value="NADH DEHYDROGENASE [UBIQUINONE] 1 SUBUNIT C2-RELATED"/>
    <property type="match status" value="1"/>
</dbReference>